<gene>
    <name evidence="3" type="ORF">GCM10010470_35700</name>
</gene>
<evidence type="ECO:0000256" key="1">
    <source>
        <dbReference type="ARBA" id="ARBA00022679"/>
    </source>
</evidence>
<reference evidence="3 4" key="1">
    <citation type="journal article" date="2019" name="Int. J. Syst. Evol. Microbiol.">
        <title>The Global Catalogue of Microorganisms (GCM) 10K type strain sequencing project: providing services to taxonomists for standard genome sequencing and annotation.</title>
        <authorList>
            <consortium name="The Broad Institute Genomics Platform"/>
            <consortium name="The Broad Institute Genome Sequencing Center for Infectious Disease"/>
            <person name="Wu L."/>
            <person name="Ma J."/>
        </authorList>
    </citation>
    <scope>NUCLEOTIDE SEQUENCE [LARGE SCALE GENOMIC DNA]</scope>
    <source>
        <strain evidence="3 4">JCM 9383</strain>
    </source>
</reference>
<dbReference type="PANTHER" id="PTHR13947">
    <property type="entry name" value="GNAT FAMILY N-ACETYLTRANSFERASE"/>
    <property type="match status" value="1"/>
</dbReference>
<keyword evidence="4" id="KW-1185">Reference proteome</keyword>
<sequence length="176" mass="19917">MATDTSPTAVPAESIRFEFRHVHISDELVVPLLDELAHEYSSRYGRALDEQVRVLAEEYPPEEFSPPGGAVVVLLRDGLPVAGGAFRRYDAETAELKRMWTRSGHRRRGLGRRVVEELERVARLRGYRRAYLTTGWRQPEAKALYLAAGYSPLFDITRDPAEIAAPLPFEKRLEGP</sequence>
<dbReference type="InterPro" id="IPR016181">
    <property type="entry name" value="Acyl_CoA_acyltransferase"/>
</dbReference>
<evidence type="ECO:0000313" key="4">
    <source>
        <dbReference type="Proteomes" id="UP001500979"/>
    </source>
</evidence>
<comment type="caution">
    <text evidence="3">The sequence shown here is derived from an EMBL/GenBank/DDBJ whole genome shotgun (WGS) entry which is preliminary data.</text>
</comment>
<evidence type="ECO:0000313" key="3">
    <source>
        <dbReference type="EMBL" id="GAA2797378.1"/>
    </source>
</evidence>
<proteinExistence type="predicted"/>
<protein>
    <submittedName>
        <fullName evidence="3">GNAT family N-acetyltransferase</fullName>
    </submittedName>
</protein>
<dbReference type="EMBL" id="BAAAUX010000014">
    <property type="protein sequence ID" value="GAA2797378.1"/>
    <property type="molecule type" value="Genomic_DNA"/>
</dbReference>
<organism evidence="3 4">
    <name type="scientific">Saccharopolyspora taberi</name>
    <dbReference type="NCBI Taxonomy" id="60895"/>
    <lineage>
        <taxon>Bacteria</taxon>
        <taxon>Bacillati</taxon>
        <taxon>Actinomycetota</taxon>
        <taxon>Actinomycetes</taxon>
        <taxon>Pseudonocardiales</taxon>
        <taxon>Pseudonocardiaceae</taxon>
        <taxon>Saccharopolyspora</taxon>
    </lineage>
</organism>
<dbReference type="Pfam" id="PF00583">
    <property type="entry name" value="Acetyltransf_1"/>
    <property type="match status" value="1"/>
</dbReference>
<dbReference type="PROSITE" id="PS51186">
    <property type="entry name" value="GNAT"/>
    <property type="match status" value="1"/>
</dbReference>
<dbReference type="InterPro" id="IPR000182">
    <property type="entry name" value="GNAT_dom"/>
</dbReference>
<dbReference type="InterPro" id="IPR050769">
    <property type="entry name" value="NAT_camello-type"/>
</dbReference>
<accession>A0ABN3VES3</accession>
<dbReference type="Proteomes" id="UP001500979">
    <property type="component" value="Unassembled WGS sequence"/>
</dbReference>
<name>A0ABN3VES3_9PSEU</name>
<feature type="domain" description="N-acetyltransferase" evidence="2">
    <location>
        <begin position="27"/>
        <end position="174"/>
    </location>
</feature>
<dbReference type="SUPFAM" id="SSF55729">
    <property type="entry name" value="Acyl-CoA N-acyltransferases (Nat)"/>
    <property type="match status" value="1"/>
</dbReference>
<keyword evidence="1" id="KW-0808">Transferase</keyword>
<dbReference type="PANTHER" id="PTHR13947:SF37">
    <property type="entry name" value="LD18367P"/>
    <property type="match status" value="1"/>
</dbReference>
<dbReference type="RefSeq" id="WP_344681039.1">
    <property type="nucleotide sequence ID" value="NZ_BAAAUX010000014.1"/>
</dbReference>
<dbReference type="Gene3D" id="3.40.630.30">
    <property type="match status" value="1"/>
</dbReference>
<evidence type="ECO:0000259" key="2">
    <source>
        <dbReference type="PROSITE" id="PS51186"/>
    </source>
</evidence>